<dbReference type="HOGENOM" id="CLU_010591_8_1_1"/>
<organism evidence="7 8">
    <name type="scientific">Hypocrea atroviridis (strain ATCC 20476 / IMI 206040)</name>
    <name type="common">Trichoderma atroviride</name>
    <dbReference type="NCBI Taxonomy" id="452589"/>
    <lineage>
        <taxon>Eukaryota</taxon>
        <taxon>Fungi</taxon>
        <taxon>Dikarya</taxon>
        <taxon>Ascomycota</taxon>
        <taxon>Pezizomycotina</taxon>
        <taxon>Sordariomycetes</taxon>
        <taxon>Hypocreomycetidae</taxon>
        <taxon>Hypocreales</taxon>
        <taxon>Hypocreaceae</taxon>
        <taxon>Trichoderma</taxon>
    </lineage>
</organism>
<dbReference type="Gene3D" id="3.10.350.10">
    <property type="entry name" value="LysM domain"/>
    <property type="match status" value="4"/>
</dbReference>
<feature type="compositionally biased region" description="Acidic residues" evidence="4">
    <location>
        <begin position="379"/>
        <end position="390"/>
    </location>
</feature>
<dbReference type="eggNOG" id="KOG2806">
    <property type="taxonomic scope" value="Eukaryota"/>
</dbReference>
<proteinExistence type="inferred from homology"/>
<feature type="region of interest" description="Disordered" evidence="4">
    <location>
        <begin position="294"/>
        <end position="314"/>
    </location>
</feature>
<dbReference type="EMBL" id="ABDG02000022">
    <property type="protein sequence ID" value="EHK46692.1"/>
    <property type="molecule type" value="Genomic_DNA"/>
</dbReference>
<name>G9NRR0_HYPAI</name>
<keyword evidence="2" id="KW-0843">Virulence</keyword>
<evidence type="ECO:0000313" key="7">
    <source>
        <dbReference type="EMBL" id="EHK46692.1"/>
    </source>
</evidence>
<feature type="domain" description="LysM" evidence="6">
    <location>
        <begin position="126"/>
        <end position="172"/>
    </location>
</feature>
<dbReference type="InterPro" id="IPR036779">
    <property type="entry name" value="LysM_dom_sf"/>
</dbReference>
<dbReference type="GO" id="GO:0008061">
    <property type="term" value="F:chitin binding"/>
    <property type="evidence" value="ECO:0007669"/>
    <property type="project" value="UniProtKB-KW"/>
</dbReference>
<evidence type="ECO:0000256" key="4">
    <source>
        <dbReference type="SAM" id="MobiDB-lite"/>
    </source>
</evidence>
<comment type="caution">
    <text evidence="7">The sequence shown here is derived from an EMBL/GenBank/DDBJ whole genome shotgun (WGS) entry which is preliminary data.</text>
</comment>
<evidence type="ECO:0000313" key="8">
    <source>
        <dbReference type="Proteomes" id="UP000005426"/>
    </source>
</evidence>
<sequence length="511" mass="56192">MDLYRLFFSLFLLALRAHAFAFPAPVLTNGSAAAIECKKHTVHDGDTCSRITRENNITYAQILAWNDNLRPACTNMNDFLGKNICISNPSGKFSIPNNSRGATTTISTPAPKPTLVLKATNERCGQFYKVAKGDDCSTIEAEFGTSLKDFIFLNPEVHSNCTHLLLYYYYCVRPVGNISTYSGYGGDQTDNDIWVELPMKSVPRRDIMASYRTSKPKIPMANGTRRDCSLYFWLENDDTDCLGWAYQADTSLEEFMLWNPSLREDKQKITSSGSNDPQPCTLSASSSYCLLLTTPSPSKTSPDPVQSPPSPRAVGETANCTDWFLIGPETTCDTIMGLNNLNMKDFCLMNPSVGKDCKGLSKGTYYCISTYPGGNQPYTEDDDDDDDDNDNDKHTTMTDPAVTKSASQTYTHATATYTGLHTPTPRQSGMVDQCSGFYKVKKGDGCSGIAAHAKIDLGDFYKWNPAVKADCSGLQAEVYVCVERTWPEIARSAMTSKLTTAAGPKMTVTVP</sequence>
<evidence type="ECO:0000256" key="3">
    <source>
        <dbReference type="ARBA" id="ARBA00044955"/>
    </source>
</evidence>
<accession>G9NRR0</accession>
<keyword evidence="8" id="KW-1185">Reference proteome</keyword>
<feature type="domain" description="LysM" evidence="6">
    <location>
        <begin position="38"/>
        <end position="86"/>
    </location>
</feature>
<protein>
    <recommendedName>
        <fullName evidence="6">LysM domain-containing protein</fullName>
    </recommendedName>
</protein>
<dbReference type="PANTHER" id="PTHR34997">
    <property type="entry name" value="AM15"/>
    <property type="match status" value="1"/>
</dbReference>
<dbReference type="SMART" id="SM00257">
    <property type="entry name" value="LysM"/>
    <property type="match status" value="4"/>
</dbReference>
<dbReference type="AlphaFoldDB" id="G9NRR0"/>
<feature type="signal peptide" evidence="5">
    <location>
        <begin position="1"/>
        <end position="21"/>
    </location>
</feature>
<feature type="chain" id="PRO_5003525181" description="LysM domain-containing protein" evidence="5">
    <location>
        <begin position="22"/>
        <end position="511"/>
    </location>
</feature>
<dbReference type="PANTHER" id="PTHR34997:SF1">
    <property type="entry name" value="PEPTIDOGLYCAN-BINDING LYSIN DOMAIN"/>
    <property type="match status" value="1"/>
</dbReference>
<keyword evidence="1" id="KW-0147">Chitin-binding</keyword>
<dbReference type="SUPFAM" id="SSF54106">
    <property type="entry name" value="LysM domain"/>
    <property type="match status" value="3"/>
</dbReference>
<dbReference type="OMA" id="CASITHI"/>
<dbReference type="CDD" id="cd00118">
    <property type="entry name" value="LysM"/>
    <property type="match status" value="3"/>
</dbReference>
<dbReference type="OrthoDB" id="4890409at2759"/>
<dbReference type="STRING" id="452589.G9NRR0"/>
<feature type="region of interest" description="Disordered" evidence="4">
    <location>
        <begin position="376"/>
        <end position="405"/>
    </location>
</feature>
<dbReference type="PROSITE" id="PS51782">
    <property type="entry name" value="LYSM"/>
    <property type="match status" value="3"/>
</dbReference>
<feature type="domain" description="LysM" evidence="6">
    <location>
        <begin position="436"/>
        <end position="482"/>
    </location>
</feature>
<evidence type="ECO:0000256" key="1">
    <source>
        <dbReference type="ARBA" id="ARBA00022669"/>
    </source>
</evidence>
<gene>
    <name evidence="7" type="ORF">TRIATDRAFT_43321</name>
</gene>
<keyword evidence="5" id="KW-0732">Signal</keyword>
<evidence type="ECO:0000256" key="2">
    <source>
        <dbReference type="ARBA" id="ARBA00023026"/>
    </source>
</evidence>
<dbReference type="Proteomes" id="UP000005426">
    <property type="component" value="Unassembled WGS sequence"/>
</dbReference>
<dbReference type="InterPro" id="IPR018392">
    <property type="entry name" value="LysM"/>
</dbReference>
<evidence type="ECO:0000256" key="5">
    <source>
        <dbReference type="SAM" id="SignalP"/>
    </source>
</evidence>
<evidence type="ECO:0000259" key="6">
    <source>
        <dbReference type="PROSITE" id="PS51782"/>
    </source>
</evidence>
<reference evidence="7 8" key="1">
    <citation type="journal article" date="2011" name="Genome Biol.">
        <title>Comparative genome sequence analysis underscores mycoparasitism as the ancestral life style of Trichoderma.</title>
        <authorList>
            <person name="Kubicek C.P."/>
            <person name="Herrera-Estrella A."/>
            <person name="Seidl-Seiboth V."/>
            <person name="Martinez D.A."/>
            <person name="Druzhinina I.S."/>
            <person name="Thon M."/>
            <person name="Zeilinger S."/>
            <person name="Casas-Flores S."/>
            <person name="Horwitz B.A."/>
            <person name="Mukherjee P.K."/>
            <person name="Mukherjee M."/>
            <person name="Kredics L."/>
            <person name="Alcaraz L.D."/>
            <person name="Aerts A."/>
            <person name="Antal Z."/>
            <person name="Atanasova L."/>
            <person name="Cervantes-Badillo M.G."/>
            <person name="Challacombe J."/>
            <person name="Chertkov O."/>
            <person name="McCluskey K."/>
            <person name="Coulpier F."/>
            <person name="Deshpande N."/>
            <person name="von Doehren H."/>
            <person name="Ebbole D.J."/>
            <person name="Esquivel-Naranjo E.U."/>
            <person name="Fekete E."/>
            <person name="Flipphi M."/>
            <person name="Glaser F."/>
            <person name="Gomez-Rodriguez E.Y."/>
            <person name="Gruber S."/>
            <person name="Han C."/>
            <person name="Henrissat B."/>
            <person name="Hermosa R."/>
            <person name="Hernandez-Onate M."/>
            <person name="Karaffa L."/>
            <person name="Kosti I."/>
            <person name="Le Crom S."/>
            <person name="Lindquist E."/>
            <person name="Lucas S."/>
            <person name="Luebeck M."/>
            <person name="Luebeck P.S."/>
            <person name="Margeot A."/>
            <person name="Metz B."/>
            <person name="Misra M."/>
            <person name="Nevalainen H."/>
            <person name="Omann M."/>
            <person name="Packer N."/>
            <person name="Perrone G."/>
            <person name="Uresti-Rivera E.E."/>
            <person name="Salamov A."/>
            <person name="Schmoll M."/>
            <person name="Seiboth B."/>
            <person name="Shapiro H."/>
            <person name="Sukno S."/>
            <person name="Tamayo-Ramos J.A."/>
            <person name="Tisch D."/>
            <person name="Wiest A."/>
            <person name="Wilkinson H.H."/>
            <person name="Zhang M."/>
            <person name="Coutinho P.M."/>
            <person name="Kenerley C.M."/>
            <person name="Monte E."/>
            <person name="Baker S.E."/>
            <person name="Grigoriev I.V."/>
        </authorList>
    </citation>
    <scope>NUCLEOTIDE SEQUENCE [LARGE SCALE GENOMIC DNA]</scope>
    <source>
        <strain evidence="8">ATCC 20476 / IMI 206040</strain>
    </source>
</reference>
<dbReference type="InterPro" id="IPR052210">
    <property type="entry name" value="LysM1-like"/>
</dbReference>
<comment type="similarity">
    <text evidence="3">Belongs to the secreted LysM effector family.</text>
</comment>
<dbReference type="Pfam" id="PF01476">
    <property type="entry name" value="LysM"/>
    <property type="match status" value="3"/>
</dbReference>